<dbReference type="InterPro" id="IPR002347">
    <property type="entry name" value="SDR_fam"/>
</dbReference>
<dbReference type="PROSITE" id="PS00061">
    <property type="entry name" value="ADH_SHORT"/>
    <property type="match status" value="1"/>
</dbReference>
<keyword evidence="2" id="KW-0560">Oxidoreductase</keyword>
<dbReference type="InterPro" id="IPR020904">
    <property type="entry name" value="Sc_DH/Rdtase_CS"/>
</dbReference>
<dbReference type="RefSeq" id="WP_130435905.1">
    <property type="nucleotide sequence ID" value="NZ_SGXF01000006.1"/>
</dbReference>
<accession>A0A4Q7NZJ8</accession>
<gene>
    <name evidence="4" type="ORF">EV209_2646</name>
</gene>
<dbReference type="SUPFAM" id="SSF51735">
    <property type="entry name" value="NAD(P)-binding Rossmann-fold domains"/>
    <property type="match status" value="1"/>
</dbReference>
<comment type="caution">
    <text evidence="4">The sequence shown here is derived from an EMBL/GenBank/DDBJ whole genome shotgun (WGS) entry which is preliminary data.</text>
</comment>
<dbReference type="PRINTS" id="PR00081">
    <property type="entry name" value="GDHRDH"/>
</dbReference>
<organism evidence="4 5">
    <name type="scientific">Cuneatibacter caecimuris</name>
    <dbReference type="NCBI Taxonomy" id="1796618"/>
    <lineage>
        <taxon>Bacteria</taxon>
        <taxon>Bacillati</taxon>
        <taxon>Bacillota</taxon>
        <taxon>Clostridia</taxon>
        <taxon>Lachnospirales</taxon>
        <taxon>Lachnospiraceae</taxon>
        <taxon>Cuneatibacter</taxon>
    </lineage>
</organism>
<dbReference type="OrthoDB" id="9808814at2"/>
<evidence type="ECO:0008006" key="6">
    <source>
        <dbReference type="Google" id="ProtNLM"/>
    </source>
</evidence>
<dbReference type="PANTHER" id="PTHR44196">
    <property type="entry name" value="DEHYDROGENASE/REDUCTASE SDR FAMILY MEMBER 7B"/>
    <property type="match status" value="1"/>
</dbReference>
<reference evidence="4 5" key="1">
    <citation type="submission" date="2019-02" db="EMBL/GenBank/DDBJ databases">
        <title>Genomic Encyclopedia of Type Strains, Phase IV (KMG-IV): sequencing the most valuable type-strain genomes for metagenomic binning, comparative biology and taxonomic classification.</title>
        <authorList>
            <person name="Goeker M."/>
        </authorList>
    </citation>
    <scope>NUCLEOTIDE SEQUENCE [LARGE SCALE GENOMIC DNA]</scope>
    <source>
        <strain evidence="4 5">DSM 29486</strain>
    </source>
</reference>
<evidence type="ECO:0000256" key="3">
    <source>
        <dbReference type="RuleBase" id="RU000363"/>
    </source>
</evidence>
<dbReference type="GO" id="GO:0016491">
    <property type="term" value="F:oxidoreductase activity"/>
    <property type="evidence" value="ECO:0007669"/>
    <property type="project" value="UniProtKB-KW"/>
</dbReference>
<dbReference type="Proteomes" id="UP000292927">
    <property type="component" value="Unassembled WGS sequence"/>
</dbReference>
<dbReference type="PANTHER" id="PTHR44196:SF2">
    <property type="entry name" value="SHORT-CHAIN DEHYDROGENASE-RELATED"/>
    <property type="match status" value="1"/>
</dbReference>
<comment type="similarity">
    <text evidence="1 3">Belongs to the short-chain dehydrogenases/reductases (SDR) family.</text>
</comment>
<evidence type="ECO:0000256" key="2">
    <source>
        <dbReference type="ARBA" id="ARBA00023002"/>
    </source>
</evidence>
<dbReference type="AlphaFoldDB" id="A0A4Q7NZJ8"/>
<sequence length="259" mass="28695">MGIAIVTGASSGLGWEFVQQLSRNYPHLEEIWAVARRKERLERLQEKCNVKIRPVCLDLTEEAALKELESMLCRERKKVCFLINCAGFGKTGGAGQIKWQSQAEMCRLNTEALTAVTCIALPYMVQRGRILEASSSAAFLPQPGFAAYAASKSYVLSFSRALHQEMKPRRITVTAVCPGPMRTEFFLRASGKAELSGIKRYFMAKPGKVAAKALRDASRGKDISVYGISMKLLRAASKALPHALLLPLVRLVSWENTEK</sequence>
<dbReference type="EMBL" id="SGXF01000006">
    <property type="protein sequence ID" value="RZS92903.1"/>
    <property type="molecule type" value="Genomic_DNA"/>
</dbReference>
<evidence type="ECO:0000256" key="1">
    <source>
        <dbReference type="ARBA" id="ARBA00006484"/>
    </source>
</evidence>
<keyword evidence="5" id="KW-1185">Reference proteome</keyword>
<evidence type="ECO:0000313" key="4">
    <source>
        <dbReference type="EMBL" id="RZS92903.1"/>
    </source>
</evidence>
<dbReference type="InterPro" id="IPR036291">
    <property type="entry name" value="NAD(P)-bd_dom_sf"/>
</dbReference>
<proteinExistence type="inferred from homology"/>
<protein>
    <recommendedName>
        <fullName evidence="6">Short-subunit dehydrogenase</fullName>
    </recommendedName>
</protein>
<dbReference type="GO" id="GO:0016020">
    <property type="term" value="C:membrane"/>
    <property type="evidence" value="ECO:0007669"/>
    <property type="project" value="TreeGrafter"/>
</dbReference>
<dbReference type="Pfam" id="PF00106">
    <property type="entry name" value="adh_short"/>
    <property type="match status" value="1"/>
</dbReference>
<name>A0A4Q7NZJ8_9FIRM</name>
<dbReference type="Gene3D" id="3.40.50.720">
    <property type="entry name" value="NAD(P)-binding Rossmann-like Domain"/>
    <property type="match status" value="1"/>
</dbReference>
<evidence type="ECO:0000313" key="5">
    <source>
        <dbReference type="Proteomes" id="UP000292927"/>
    </source>
</evidence>
<dbReference type="PRINTS" id="PR00080">
    <property type="entry name" value="SDRFAMILY"/>
</dbReference>